<evidence type="ECO:0000313" key="3">
    <source>
        <dbReference type="Proteomes" id="UP001519460"/>
    </source>
</evidence>
<name>A0ABD0JLW7_9CAEN</name>
<protein>
    <submittedName>
        <fullName evidence="2">Uncharacterized protein</fullName>
    </submittedName>
</protein>
<feature type="compositionally biased region" description="Polar residues" evidence="1">
    <location>
        <begin position="21"/>
        <end position="35"/>
    </location>
</feature>
<dbReference type="Proteomes" id="UP001519460">
    <property type="component" value="Unassembled WGS sequence"/>
</dbReference>
<accession>A0ABD0JLW7</accession>
<gene>
    <name evidence="2" type="ORF">BaRGS_00032821</name>
</gene>
<dbReference type="AlphaFoldDB" id="A0ABD0JLW7"/>
<evidence type="ECO:0000313" key="2">
    <source>
        <dbReference type="EMBL" id="KAK7475932.1"/>
    </source>
</evidence>
<organism evidence="2 3">
    <name type="scientific">Batillaria attramentaria</name>
    <dbReference type="NCBI Taxonomy" id="370345"/>
    <lineage>
        <taxon>Eukaryota</taxon>
        <taxon>Metazoa</taxon>
        <taxon>Spiralia</taxon>
        <taxon>Lophotrochozoa</taxon>
        <taxon>Mollusca</taxon>
        <taxon>Gastropoda</taxon>
        <taxon>Caenogastropoda</taxon>
        <taxon>Sorbeoconcha</taxon>
        <taxon>Cerithioidea</taxon>
        <taxon>Batillariidae</taxon>
        <taxon>Batillaria</taxon>
    </lineage>
</organism>
<keyword evidence="3" id="KW-1185">Reference proteome</keyword>
<dbReference type="EMBL" id="JACVVK020000390">
    <property type="protein sequence ID" value="KAK7475932.1"/>
    <property type="molecule type" value="Genomic_DNA"/>
</dbReference>
<reference evidence="2 3" key="1">
    <citation type="journal article" date="2023" name="Sci. Data">
        <title>Genome assembly of the Korean intertidal mud-creeper Batillaria attramentaria.</title>
        <authorList>
            <person name="Patra A.K."/>
            <person name="Ho P.T."/>
            <person name="Jun S."/>
            <person name="Lee S.J."/>
            <person name="Kim Y."/>
            <person name="Won Y.J."/>
        </authorList>
    </citation>
    <scope>NUCLEOTIDE SEQUENCE [LARGE SCALE GENOMIC DNA]</scope>
    <source>
        <strain evidence="2">Wonlab-2016</strain>
    </source>
</reference>
<evidence type="ECO:0000256" key="1">
    <source>
        <dbReference type="SAM" id="MobiDB-lite"/>
    </source>
</evidence>
<feature type="region of interest" description="Disordered" evidence="1">
    <location>
        <begin position="1"/>
        <end position="35"/>
    </location>
</feature>
<proteinExistence type="predicted"/>
<sequence length="112" mass="12682">MTHQEQLSVRMSVAGQEKSDYSASQGYTQTRGSNERLSTLCPNAITRQYHKTGLSDASHKDNRLEVGHTKLQLMAGSSHKDTCYVWRAVFISSPILNDFWQFGKFLCHKKSS</sequence>
<comment type="caution">
    <text evidence="2">The sequence shown here is derived from an EMBL/GenBank/DDBJ whole genome shotgun (WGS) entry which is preliminary data.</text>
</comment>